<evidence type="ECO:0000256" key="1">
    <source>
        <dbReference type="ARBA" id="ARBA00007749"/>
    </source>
</evidence>
<evidence type="ECO:0000256" key="2">
    <source>
        <dbReference type="ARBA" id="ARBA00022723"/>
    </source>
</evidence>
<dbReference type="GO" id="GO:0046872">
    <property type="term" value="F:metal ion binding"/>
    <property type="evidence" value="ECO:0007669"/>
    <property type="project" value="UniProtKB-KW"/>
</dbReference>
<gene>
    <name evidence="5" type="ORF">CYLTODRAFT_402929</name>
</gene>
<dbReference type="GO" id="GO:0016787">
    <property type="term" value="F:hydrolase activity"/>
    <property type="evidence" value="ECO:0007669"/>
    <property type="project" value="UniProtKB-KW"/>
</dbReference>
<dbReference type="PANTHER" id="PTHR42978:SF5">
    <property type="entry name" value="METALLO-BETA-LACTAMASE DOMAIN-CONTAINING PROTEIN"/>
    <property type="match status" value="1"/>
</dbReference>
<evidence type="ECO:0000313" key="5">
    <source>
        <dbReference type="EMBL" id="KIY63628.1"/>
    </source>
</evidence>
<dbReference type="Gene3D" id="3.60.15.10">
    <property type="entry name" value="Ribonuclease Z/Hydroxyacylglutathione hydrolase-like"/>
    <property type="match status" value="2"/>
</dbReference>
<accession>A0A0D7AZ32</accession>
<dbReference type="InterPro" id="IPR051013">
    <property type="entry name" value="MBL_superfamily_lactonases"/>
</dbReference>
<keyword evidence="3" id="KW-0378">Hydrolase</keyword>
<dbReference type="AlphaFoldDB" id="A0A0D7AZ32"/>
<dbReference type="InterPro" id="IPR036866">
    <property type="entry name" value="RibonucZ/Hydroxyglut_hydro"/>
</dbReference>
<dbReference type="OrthoDB" id="10250730at2759"/>
<evidence type="ECO:0000256" key="3">
    <source>
        <dbReference type="ARBA" id="ARBA00022801"/>
    </source>
</evidence>
<dbReference type="EMBL" id="KN880683">
    <property type="protein sequence ID" value="KIY63628.1"/>
    <property type="molecule type" value="Genomic_DNA"/>
</dbReference>
<comment type="similarity">
    <text evidence="1">Belongs to the metallo-beta-lactamase superfamily.</text>
</comment>
<dbReference type="CDD" id="cd07730">
    <property type="entry name" value="metallo-hydrolase-like_MBL-fold"/>
    <property type="match status" value="1"/>
</dbReference>
<evidence type="ECO:0000313" key="6">
    <source>
        <dbReference type="Proteomes" id="UP000054007"/>
    </source>
</evidence>
<sequence>MASYTDLNIPRSTSTVTVKAMDLAAAGCSVPASWFFEPVLPGNDALRKLTIYAFLIEHPTQGRVLFDLGLRKDEAGFSPAIQAFGQQMRPNYGLAADDDAAGRLVAENVSLESVKAVIWRQVVFLMRVLGDMSTFPGSTDLVVGPGADLRTYPQYPEATLVESDTAGRTVTELSFKDTKLKIADLEAIDYFNDGSLYILNTPGHCLGHICALARTTSDSFVLLGGDICHHPGQLRPTTAIHKSYPCPFHILDSAHKNVSPAHFTPHDSNGQFDLAHRTTPMFEICAANRPEYLEARESLRKATALDASPDILTLAAHDTTVKGVIDEFPLSVNEWKEKGWKERVVWAFLEKESPAFIFEEE</sequence>
<reference evidence="5 6" key="1">
    <citation type="journal article" date="2015" name="Fungal Genet. Biol.">
        <title>Evolution of novel wood decay mechanisms in Agaricales revealed by the genome sequences of Fistulina hepatica and Cylindrobasidium torrendii.</title>
        <authorList>
            <person name="Floudas D."/>
            <person name="Held B.W."/>
            <person name="Riley R."/>
            <person name="Nagy L.G."/>
            <person name="Koehler G."/>
            <person name="Ransdell A.S."/>
            <person name="Younus H."/>
            <person name="Chow J."/>
            <person name="Chiniquy J."/>
            <person name="Lipzen A."/>
            <person name="Tritt A."/>
            <person name="Sun H."/>
            <person name="Haridas S."/>
            <person name="LaButti K."/>
            <person name="Ohm R.A."/>
            <person name="Kues U."/>
            <person name="Blanchette R.A."/>
            <person name="Grigoriev I.V."/>
            <person name="Minto R.E."/>
            <person name="Hibbett D.S."/>
        </authorList>
    </citation>
    <scope>NUCLEOTIDE SEQUENCE [LARGE SCALE GENOMIC DNA]</scope>
    <source>
        <strain evidence="5 6">FP15055 ss-10</strain>
    </source>
</reference>
<name>A0A0D7AZ32_9AGAR</name>
<dbReference type="PANTHER" id="PTHR42978">
    <property type="entry name" value="QUORUM-QUENCHING LACTONASE YTNP-RELATED-RELATED"/>
    <property type="match status" value="1"/>
</dbReference>
<protein>
    <recommendedName>
        <fullName evidence="7">Metallo-beta-lactamase domain-containing protein</fullName>
    </recommendedName>
</protein>
<dbReference type="Proteomes" id="UP000054007">
    <property type="component" value="Unassembled WGS sequence"/>
</dbReference>
<keyword evidence="6" id="KW-1185">Reference proteome</keyword>
<dbReference type="STRING" id="1314674.A0A0D7AZ32"/>
<evidence type="ECO:0008006" key="7">
    <source>
        <dbReference type="Google" id="ProtNLM"/>
    </source>
</evidence>
<keyword evidence="4" id="KW-0862">Zinc</keyword>
<evidence type="ECO:0000256" key="4">
    <source>
        <dbReference type="ARBA" id="ARBA00022833"/>
    </source>
</evidence>
<proteinExistence type="inferred from homology"/>
<organism evidence="5 6">
    <name type="scientific">Cylindrobasidium torrendii FP15055 ss-10</name>
    <dbReference type="NCBI Taxonomy" id="1314674"/>
    <lineage>
        <taxon>Eukaryota</taxon>
        <taxon>Fungi</taxon>
        <taxon>Dikarya</taxon>
        <taxon>Basidiomycota</taxon>
        <taxon>Agaricomycotina</taxon>
        <taxon>Agaricomycetes</taxon>
        <taxon>Agaricomycetidae</taxon>
        <taxon>Agaricales</taxon>
        <taxon>Marasmiineae</taxon>
        <taxon>Physalacriaceae</taxon>
        <taxon>Cylindrobasidium</taxon>
    </lineage>
</organism>
<dbReference type="SUPFAM" id="SSF56281">
    <property type="entry name" value="Metallo-hydrolase/oxidoreductase"/>
    <property type="match status" value="1"/>
</dbReference>
<keyword evidence="2" id="KW-0479">Metal-binding</keyword>